<evidence type="ECO:0000313" key="5">
    <source>
        <dbReference type="Proteomes" id="UP000694941"/>
    </source>
</evidence>
<evidence type="ECO:0000256" key="2">
    <source>
        <dbReference type="PIRNR" id="PIRNR036893"/>
    </source>
</evidence>
<evidence type="ECO:0000256" key="3">
    <source>
        <dbReference type="RuleBase" id="RU003695"/>
    </source>
</evidence>
<accession>A0ABM1S116</accession>
<dbReference type="Gene3D" id="2.40.128.20">
    <property type="match status" value="1"/>
</dbReference>
<keyword evidence="5" id="KW-1185">Reference proteome</keyword>
<dbReference type="PRINTS" id="PR00179">
    <property type="entry name" value="LIPOCALIN"/>
</dbReference>
<dbReference type="Proteomes" id="UP000694941">
    <property type="component" value="Unplaced"/>
</dbReference>
<reference evidence="6" key="1">
    <citation type="submission" date="2025-08" db="UniProtKB">
        <authorList>
            <consortium name="RefSeq"/>
        </authorList>
    </citation>
    <scope>IDENTIFICATION</scope>
    <source>
        <tissue evidence="6">Muscle</tissue>
    </source>
</reference>
<evidence type="ECO:0000259" key="4">
    <source>
        <dbReference type="Pfam" id="PF00061"/>
    </source>
</evidence>
<dbReference type="PANTHER" id="PTHR10612">
    <property type="entry name" value="APOLIPOPROTEIN D"/>
    <property type="match status" value="1"/>
</dbReference>
<dbReference type="InterPro" id="IPR000566">
    <property type="entry name" value="Lipocln_cytosolic_FA-bd_dom"/>
</dbReference>
<dbReference type="RefSeq" id="XP_022237321.1">
    <property type="nucleotide sequence ID" value="XM_022381613.1"/>
</dbReference>
<organism evidence="5 6">
    <name type="scientific">Limulus polyphemus</name>
    <name type="common">Atlantic horseshoe crab</name>
    <dbReference type="NCBI Taxonomy" id="6850"/>
    <lineage>
        <taxon>Eukaryota</taxon>
        <taxon>Metazoa</taxon>
        <taxon>Ecdysozoa</taxon>
        <taxon>Arthropoda</taxon>
        <taxon>Chelicerata</taxon>
        <taxon>Merostomata</taxon>
        <taxon>Xiphosura</taxon>
        <taxon>Limulidae</taxon>
        <taxon>Limulus</taxon>
    </lineage>
</organism>
<dbReference type="GeneID" id="111084940"/>
<evidence type="ECO:0000313" key="6">
    <source>
        <dbReference type="RefSeq" id="XP_022237321.1"/>
    </source>
</evidence>
<dbReference type="InterPro" id="IPR022271">
    <property type="entry name" value="Lipocalin_ApoD"/>
</dbReference>
<protein>
    <submittedName>
        <fullName evidence="6">Apolipoprotein D-like</fullName>
    </submittedName>
</protein>
<dbReference type="PROSITE" id="PS00213">
    <property type="entry name" value="LIPOCALIN"/>
    <property type="match status" value="1"/>
</dbReference>
<feature type="domain" description="Lipocalin/cytosolic fatty-acid binding" evidence="4">
    <location>
        <begin position="10"/>
        <end position="147"/>
    </location>
</feature>
<proteinExistence type="inferred from homology"/>
<dbReference type="PIRSF" id="PIRSF036893">
    <property type="entry name" value="Lipocalin_ApoD"/>
    <property type="match status" value="1"/>
</dbReference>
<sequence length="157" mass="17860">MQKFDSAKFSGKWYEIEKSFEFSDIGSSCVRWEIKNGEEGVYSAVGKGVGLLGNQLKVTGTLKTPNASEPGKMRMHYDGLPYVENYWVVNTDYDQFAITLSCLELIPNLVFRDVLTILSRKPSMDATLKSQIYDFLISNNINQYDLFLIDQEDCSIL</sequence>
<dbReference type="Pfam" id="PF00061">
    <property type="entry name" value="Lipocalin"/>
    <property type="match status" value="1"/>
</dbReference>
<dbReference type="InterPro" id="IPR022272">
    <property type="entry name" value="Lipocalin_CS"/>
</dbReference>
<dbReference type="SUPFAM" id="SSF50814">
    <property type="entry name" value="Lipocalins"/>
    <property type="match status" value="1"/>
</dbReference>
<comment type="similarity">
    <text evidence="1 2 3">Belongs to the calycin superfamily. Lipocalin family.</text>
</comment>
<evidence type="ECO:0000256" key="1">
    <source>
        <dbReference type="ARBA" id="ARBA00006889"/>
    </source>
</evidence>
<gene>
    <name evidence="6" type="primary">LOC111084940</name>
</gene>
<dbReference type="InterPro" id="IPR012674">
    <property type="entry name" value="Calycin"/>
</dbReference>
<dbReference type="PANTHER" id="PTHR10612:SF34">
    <property type="entry name" value="APOLIPOPROTEIN D"/>
    <property type="match status" value="1"/>
</dbReference>
<name>A0ABM1S116_LIMPO</name>